<accession>A0A1M4S476</accession>
<evidence type="ECO:0000256" key="1">
    <source>
        <dbReference type="ARBA" id="ARBA00022679"/>
    </source>
</evidence>
<dbReference type="PROSITE" id="PS00815">
    <property type="entry name" value="AIPM_HOMOCIT_SYNTH_1"/>
    <property type="match status" value="1"/>
</dbReference>
<dbReference type="PROSITE" id="PS50991">
    <property type="entry name" value="PYR_CT"/>
    <property type="match status" value="1"/>
</dbReference>
<reference evidence="4 5" key="1">
    <citation type="submission" date="2016-11" db="EMBL/GenBank/DDBJ databases">
        <authorList>
            <person name="Jaros S."/>
            <person name="Januszkiewicz K."/>
            <person name="Wedrychowicz H."/>
        </authorList>
    </citation>
    <scope>NUCLEOTIDE SEQUENCE [LARGE SCALE GENOMIC DNA]</scope>
    <source>
        <strain evidence="4 5">DSM 14828</strain>
    </source>
</reference>
<gene>
    <name evidence="4" type="ORF">SAMN02746064_00019</name>
</gene>
<feature type="domain" description="Pyruvate carboxyltransferase" evidence="3">
    <location>
        <begin position="3"/>
        <end position="254"/>
    </location>
</feature>
<dbReference type="PANTHER" id="PTHR42880">
    <property type="entry name" value="HOMOCITRATE SYNTHASE"/>
    <property type="match status" value="1"/>
</dbReference>
<dbReference type="Pfam" id="PF22617">
    <property type="entry name" value="HCS_D2"/>
    <property type="match status" value="1"/>
</dbReference>
<dbReference type="InterPro" id="IPR000891">
    <property type="entry name" value="PYR_CT"/>
</dbReference>
<dbReference type="Proteomes" id="UP000184251">
    <property type="component" value="Unassembled WGS sequence"/>
</dbReference>
<name>A0A1M4S476_9FIRM</name>
<dbReference type="EMBL" id="FQTU01000001">
    <property type="protein sequence ID" value="SHE27014.1"/>
    <property type="molecule type" value="Genomic_DNA"/>
</dbReference>
<dbReference type="InterPro" id="IPR013477">
    <property type="entry name" value="NifV/FrbC"/>
</dbReference>
<dbReference type="OrthoDB" id="9804858at2"/>
<sequence>MKLHIVDTTLRDGEQAPGINFSFKQKINMVKAMDKAGVDVIEAGIPAMGKEEIKVLQALNSLDISSELMTWNRMKQEDVESSLMTGIESLHISAPVSDIMIKSKLGSDRDHILRETNRLVEYSVKKGCKVSVGAEDASRSDRKFLQKFFKTVVESGAVRVRYADTVGRLNPYTVWEEIMPLKILLPVSIDFHGHNDFGMATANAFSAFKAGADHISCTVNGIGERAGNTSLDEIVLSLIYMENVIASINIGELARLSKLVEKYSRVRVHPAKPVVGKDVFTHESGIHVDGMIKDRDNYQYLNPDIIGRKHKFVLGKHSGIKSVKYIYKSKGINLTEQQAIKILDKLKKKPY</sequence>
<dbReference type="Gene3D" id="3.20.20.70">
    <property type="entry name" value="Aldolase class I"/>
    <property type="match status" value="1"/>
</dbReference>
<keyword evidence="5" id="KW-1185">Reference proteome</keyword>
<keyword evidence="1 2" id="KW-0808">Transferase</keyword>
<comment type="similarity">
    <text evidence="2">Belongs to the alpha-IPM synthase/homocitrate synthase family.</text>
</comment>
<dbReference type="CDD" id="cd07939">
    <property type="entry name" value="DRE_TIM_NifV"/>
    <property type="match status" value="1"/>
</dbReference>
<dbReference type="GO" id="GO:0019752">
    <property type="term" value="P:carboxylic acid metabolic process"/>
    <property type="evidence" value="ECO:0007669"/>
    <property type="project" value="InterPro"/>
</dbReference>
<organism evidence="4 5">
    <name type="scientific">Alkalibacter saccharofermentans DSM 14828</name>
    <dbReference type="NCBI Taxonomy" id="1120975"/>
    <lineage>
        <taxon>Bacteria</taxon>
        <taxon>Bacillati</taxon>
        <taxon>Bacillota</taxon>
        <taxon>Clostridia</taxon>
        <taxon>Eubacteriales</taxon>
        <taxon>Eubacteriaceae</taxon>
        <taxon>Alkalibacter</taxon>
    </lineage>
</organism>
<dbReference type="AlphaFoldDB" id="A0A1M4S476"/>
<proteinExistence type="inferred from homology"/>
<dbReference type="Pfam" id="PF00682">
    <property type="entry name" value="HMGL-like"/>
    <property type="match status" value="1"/>
</dbReference>
<evidence type="ECO:0000256" key="2">
    <source>
        <dbReference type="RuleBase" id="RU003523"/>
    </source>
</evidence>
<dbReference type="InterPro" id="IPR013785">
    <property type="entry name" value="Aldolase_TIM"/>
</dbReference>
<dbReference type="Gene3D" id="1.10.238.260">
    <property type="match status" value="1"/>
</dbReference>
<dbReference type="GO" id="GO:0046912">
    <property type="term" value="F:acyltransferase activity, acyl groups converted into alkyl on transfer"/>
    <property type="evidence" value="ECO:0007669"/>
    <property type="project" value="InterPro"/>
</dbReference>
<dbReference type="SUPFAM" id="SSF51569">
    <property type="entry name" value="Aldolase"/>
    <property type="match status" value="1"/>
</dbReference>
<dbReference type="InterPro" id="IPR054691">
    <property type="entry name" value="LeuA/HCS_post-cat"/>
</dbReference>
<protein>
    <submittedName>
        <fullName evidence="4">Homocitrate synthase NifV</fullName>
    </submittedName>
</protein>
<dbReference type="PROSITE" id="PS00816">
    <property type="entry name" value="AIPM_HOMOCIT_SYNTH_2"/>
    <property type="match status" value="1"/>
</dbReference>
<dbReference type="STRING" id="1120975.SAMN02746064_00019"/>
<dbReference type="PANTHER" id="PTHR42880:SF1">
    <property type="entry name" value="ISOPROPYLMALATE_HOMOCITRATE_CITRAMALATE SYNTHASE FAMILY PROTEIN"/>
    <property type="match status" value="1"/>
</dbReference>
<dbReference type="InterPro" id="IPR002034">
    <property type="entry name" value="AIPM/Hcit_synth_CS"/>
</dbReference>
<evidence type="ECO:0000259" key="3">
    <source>
        <dbReference type="PROSITE" id="PS50991"/>
    </source>
</evidence>
<evidence type="ECO:0000313" key="4">
    <source>
        <dbReference type="EMBL" id="SHE27014.1"/>
    </source>
</evidence>
<evidence type="ECO:0000313" key="5">
    <source>
        <dbReference type="Proteomes" id="UP000184251"/>
    </source>
</evidence>
<dbReference type="RefSeq" id="WP_073269032.1">
    <property type="nucleotide sequence ID" value="NZ_FQTU01000001.1"/>
</dbReference>